<keyword evidence="2" id="KW-1185">Reference proteome</keyword>
<evidence type="ECO:0000313" key="1">
    <source>
        <dbReference type="EMBL" id="CAJ0588600.1"/>
    </source>
</evidence>
<gene>
    <name evidence="1" type="ORF">CYNAS_LOCUS583</name>
</gene>
<evidence type="ECO:0000313" key="2">
    <source>
        <dbReference type="Proteomes" id="UP001176961"/>
    </source>
</evidence>
<dbReference type="Proteomes" id="UP001176961">
    <property type="component" value="Unassembled WGS sequence"/>
</dbReference>
<organism evidence="1 2">
    <name type="scientific">Cylicocyclus nassatus</name>
    <name type="common">Nematode worm</name>
    <dbReference type="NCBI Taxonomy" id="53992"/>
    <lineage>
        <taxon>Eukaryota</taxon>
        <taxon>Metazoa</taxon>
        <taxon>Ecdysozoa</taxon>
        <taxon>Nematoda</taxon>
        <taxon>Chromadorea</taxon>
        <taxon>Rhabditida</taxon>
        <taxon>Rhabditina</taxon>
        <taxon>Rhabditomorpha</taxon>
        <taxon>Strongyloidea</taxon>
        <taxon>Strongylidae</taxon>
        <taxon>Cylicocyclus</taxon>
    </lineage>
</organism>
<protein>
    <submittedName>
        <fullName evidence="1">Uncharacterized protein</fullName>
    </submittedName>
</protein>
<comment type="caution">
    <text evidence="1">The sequence shown here is derived from an EMBL/GenBank/DDBJ whole genome shotgun (WGS) entry which is preliminary data.</text>
</comment>
<dbReference type="AlphaFoldDB" id="A0AA36DKT8"/>
<dbReference type="EMBL" id="CATQJL010000001">
    <property type="protein sequence ID" value="CAJ0588600.1"/>
    <property type="molecule type" value="Genomic_DNA"/>
</dbReference>
<name>A0AA36DKT8_CYLNA</name>
<reference evidence="1" key="1">
    <citation type="submission" date="2023-07" db="EMBL/GenBank/DDBJ databases">
        <authorList>
            <consortium name="CYATHOMIX"/>
        </authorList>
    </citation>
    <scope>NUCLEOTIDE SEQUENCE</scope>
    <source>
        <strain evidence="1">N/A</strain>
    </source>
</reference>
<sequence>MGREFADIRTYHFDPEKATLLSPKKKRVVIEGIDGSSITMELSSFIHGAKPPNAIAKHCFVHTLSHAQRTEKRIDEERTLDPP</sequence>
<accession>A0AA36DKT8</accession>
<proteinExistence type="predicted"/>